<evidence type="ECO:0000313" key="2">
    <source>
        <dbReference type="EMBL" id="CAF4461146.1"/>
    </source>
</evidence>
<protein>
    <submittedName>
        <fullName evidence="2">Uncharacterized protein</fullName>
    </submittedName>
</protein>
<proteinExistence type="predicted"/>
<accession>A0A820SWM2</accession>
<organism evidence="2 3">
    <name type="scientific">Adineta steineri</name>
    <dbReference type="NCBI Taxonomy" id="433720"/>
    <lineage>
        <taxon>Eukaryota</taxon>
        <taxon>Metazoa</taxon>
        <taxon>Spiralia</taxon>
        <taxon>Gnathifera</taxon>
        <taxon>Rotifera</taxon>
        <taxon>Eurotatoria</taxon>
        <taxon>Bdelloidea</taxon>
        <taxon>Adinetida</taxon>
        <taxon>Adinetidae</taxon>
        <taxon>Adineta</taxon>
    </lineage>
</organism>
<reference evidence="2" key="1">
    <citation type="submission" date="2021-02" db="EMBL/GenBank/DDBJ databases">
        <authorList>
            <person name="Nowell W R."/>
        </authorList>
    </citation>
    <scope>NUCLEOTIDE SEQUENCE</scope>
</reference>
<feature type="non-terminal residue" evidence="2">
    <location>
        <position position="1"/>
    </location>
</feature>
<evidence type="ECO:0000313" key="3">
    <source>
        <dbReference type="Proteomes" id="UP000663881"/>
    </source>
</evidence>
<dbReference type="EMBL" id="CAJOAY010037002">
    <property type="protein sequence ID" value="CAF4461146.1"/>
    <property type="molecule type" value="Genomic_DNA"/>
</dbReference>
<feature type="region of interest" description="Disordered" evidence="1">
    <location>
        <begin position="38"/>
        <end position="57"/>
    </location>
</feature>
<sequence length="102" mass="11626">MIPQNQQQVLVFNQNTFNNNNNNQGQLQQPKFTIHTTNIDQTNSTNNNNNNEQHESTVDNTIPQLDGCYSMETSEYNLEKSKQNVFIPQLDGTVDDQPVQNG</sequence>
<feature type="compositionally biased region" description="Low complexity" evidence="1">
    <location>
        <begin position="38"/>
        <end position="51"/>
    </location>
</feature>
<dbReference type="AlphaFoldDB" id="A0A820SWM2"/>
<name>A0A820SWM2_9BILA</name>
<comment type="caution">
    <text evidence="2">The sequence shown here is derived from an EMBL/GenBank/DDBJ whole genome shotgun (WGS) entry which is preliminary data.</text>
</comment>
<dbReference type="Proteomes" id="UP000663881">
    <property type="component" value="Unassembled WGS sequence"/>
</dbReference>
<gene>
    <name evidence="2" type="ORF">OKA104_LOCUS54701</name>
</gene>
<evidence type="ECO:0000256" key="1">
    <source>
        <dbReference type="SAM" id="MobiDB-lite"/>
    </source>
</evidence>